<feature type="compositionally biased region" description="Acidic residues" evidence="1">
    <location>
        <begin position="250"/>
        <end position="260"/>
    </location>
</feature>
<name>A0A8B7ZS18_ACAPL</name>
<evidence type="ECO:0000313" key="4">
    <source>
        <dbReference type="RefSeq" id="XP_022108367.1"/>
    </source>
</evidence>
<evidence type="ECO:0000256" key="1">
    <source>
        <dbReference type="SAM" id="MobiDB-lite"/>
    </source>
</evidence>
<dbReference type="KEGG" id="aplc:110988810"/>
<evidence type="ECO:0000313" key="3">
    <source>
        <dbReference type="Proteomes" id="UP000694845"/>
    </source>
</evidence>
<accession>A0A8B7ZS18</accession>
<keyword evidence="2" id="KW-1133">Transmembrane helix</keyword>
<dbReference type="RefSeq" id="XP_022108367.1">
    <property type="nucleotide sequence ID" value="XM_022252675.1"/>
</dbReference>
<reference evidence="4 5" key="1">
    <citation type="submission" date="2025-04" db="UniProtKB">
        <authorList>
            <consortium name="RefSeq"/>
        </authorList>
    </citation>
    <scope>IDENTIFICATION</scope>
</reference>
<dbReference type="GeneID" id="110988810"/>
<organism evidence="3 5">
    <name type="scientific">Acanthaster planci</name>
    <name type="common">Crown-of-thorns starfish</name>
    <dbReference type="NCBI Taxonomy" id="133434"/>
    <lineage>
        <taxon>Eukaryota</taxon>
        <taxon>Metazoa</taxon>
        <taxon>Echinodermata</taxon>
        <taxon>Eleutherozoa</taxon>
        <taxon>Asterozoa</taxon>
        <taxon>Asteroidea</taxon>
        <taxon>Valvatacea</taxon>
        <taxon>Valvatida</taxon>
        <taxon>Acanthasteridae</taxon>
        <taxon>Acanthaster</taxon>
    </lineage>
</organism>
<protein>
    <submittedName>
        <fullName evidence="4 5">Uncharacterized protein LOC110988810 isoform X1</fullName>
    </submittedName>
</protein>
<dbReference type="RefSeq" id="XP_022108368.1">
    <property type="nucleotide sequence ID" value="XM_022252676.1"/>
</dbReference>
<dbReference type="OMA" id="STAHYKG"/>
<gene>
    <name evidence="4 5" type="primary">LOC110988810</name>
</gene>
<keyword evidence="3" id="KW-1185">Reference proteome</keyword>
<dbReference type="Proteomes" id="UP000694845">
    <property type="component" value="Unplaced"/>
</dbReference>
<keyword evidence="2" id="KW-0472">Membrane</keyword>
<dbReference type="AlphaFoldDB" id="A0A8B7ZS18"/>
<evidence type="ECO:0000256" key="2">
    <source>
        <dbReference type="SAM" id="Phobius"/>
    </source>
</evidence>
<keyword evidence="2" id="KW-0812">Transmembrane</keyword>
<feature type="transmembrane region" description="Helical" evidence="2">
    <location>
        <begin position="152"/>
        <end position="175"/>
    </location>
</feature>
<feature type="region of interest" description="Disordered" evidence="1">
    <location>
        <begin position="227"/>
        <end position="260"/>
    </location>
</feature>
<sequence>MGRKCASCRDAVMFTSSVLAFVTIVQAATVLPSTAHYKGKATGFTPTILSLQEQLEKWKNALKVLPSDGVFSQGTGKPDDESWLNIPVWSPKTVSPWIDTGESFSGQLNPYDMGPNVDEDLPTVPPIHFNFDNPSAHHGLWGEDSSKGVSSYTWITMAVVLVVFFKVTVIAVMIARRMRYRQHRLVVRSTSSNSVTIPSEFTSDQAHLVTPANIVYVDTDGQAPPPLPQLFTPPPYCESLMPNSQADPATPDEEPPPYSN</sequence>
<dbReference type="OrthoDB" id="10533533at2759"/>
<proteinExistence type="predicted"/>
<evidence type="ECO:0000313" key="5">
    <source>
        <dbReference type="RefSeq" id="XP_022108368.1"/>
    </source>
</evidence>
<feature type="compositionally biased region" description="Pro residues" evidence="1">
    <location>
        <begin position="227"/>
        <end position="236"/>
    </location>
</feature>